<dbReference type="PANTHER" id="PTHR37422:SF13">
    <property type="entry name" value="LIPOPOLYSACCHARIDE BIOSYNTHESIS PROTEIN PA4999-RELATED"/>
    <property type="match status" value="1"/>
</dbReference>
<feature type="transmembrane region" description="Helical" evidence="5">
    <location>
        <begin position="367"/>
        <end position="386"/>
    </location>
</feature>
<dbReference type="GO" id="GO:0016020">
    <property type="term" value="C:membrane"/>
    <property type="evidence" value="ECO:0007669"/>
    <property type="project" value="UniProtKB-SubCell"/>
</dbReference>
<feature type="transmembrane region" description="Helical" evidence="5">
    <location>
        <begin position="335"/>
        <end position="355"/>
    </location>
</feature>
<dbReference type="Proteomes" id="UP000217250">
    <property type="component" value="Chromosome"/>
</dbReference>
<accession>A0A250FM89</accession>
<feature type="transmembrane region" description="Helical" evidence="5">
    <location>
        <begin position="129"/>
        <end position="152"/>
    </location>
</feature>
<feature type="domain" description="O-antigen ligase-related" evidence="6">
    <location>
        <begin position="208"/>
        <end position="350"/>
    </location>
</feature>
<sequence>MKDNKRMKVNKDFFSNIISYLPVAVCLFLLAISVTYISNYRDVWYALTITFCVDFFYNKRYLSFKFNKIRIYYSVVFLFFCLFFIYQPFENSSTYSHLLLRNRICLSGLALCGFFGLNNKHKLSYYLNTIIISAVASIIYLVFFKIGFLSFWEAENKMAIFTPARIEFINNHMVYNVYMNLAIISIWYIVSNQYKMLQKWKLGLYILSFLFIFGVLSISEGRSGFLMSLFIISCICLREVWKRNKYVTLIVIGILSIFVYNKVTHHQRISEEQIKGEPRLFLWETAKEVIMEAPILGRGANDAQEAFNKARTESLDETFKHFWQPTDFVDSHNQYIQTTMEFGIVGLCLLLFIYFSPYFFAEKRRKIFSFFVITILAFQSVFDMFITGQFANLFMVCTFMILQCRDDISPKDNHITKL</sequence>
<dbReference type="EMBL" id="CP022386">
    <property type="protein sequence ID" value="ATA86204.1"/>
    <property type="molecule type" value="Genomic_DNA"/>
</dbReference>
<evidence type="ECO:0000256" key="4">
    <source>
        <dbReference type="ARBA" id="ARBA00023136"/>
    </source>
</evidence>
<gene>
    <name evidence="7" type="ORF">CGC50_02960</name>
</gene>
<evidence type="ECO:0000313" key="8">
    <source>
        <dbReference type="Proteomes" id="UP000217250"/>
    </source>
</evidence>
<evidence type="ECO:0000313" key="7">
    <source>
        <dbReference type="EMBL" id="ATA86204.1"/>
    </source>
</evidence>
<name>A0A250FM89_9FLAO</name>
<dbReference type="Pfam" id="PF04932">
    <property type="entry name" value="Wzy_C"/>
    <property type="match status" value="1"/>
</dbReference>
<reference evidence="8" key="1">
    <citation type="submission" date="2017-06" db="EMBL/GenBank/DDBJ databases">
        <title>Capnocytophaga spp. assemblies.</title>
        <authorList>
            <person name="Gulvik C.A."/>
        </authorList>
    </citation>
    <scope>NUCLEOTIDE SEQUENCE [LARGE SCALE GENOMIC DNA]</scope>
    <source>
        <strain evidence="8">H1496</strain>
    </source>
</reference>
<keyword evidence="2 5" id="KW-0812">Transmembrane</keyword>
<evidence type="ECO:0000256" key="3">
    <source>
        <dbReference type="ARBA" id="ARBA00022989"/>
    </source>
</evidence>
<keyword evidence="3 5" id="KW-1133">Transmembrane helix</keyword>
<dbReference type="PANTHER" id="PTHR37422">
    <property type="entry name" value="TEICHURONIC ACID BIOSYNTHESIS PROTEIN TUAE"/>
    <property type="match status" value="1"/>
</dbReference>
<evidence type="ECO:0000256" key="1">
    <source>
        <dbReference type="ARBA" id="ARBA00004141"/>
    </source>
</evidence>
<feature type="transmembrane region" description="Helical" evidence="5">
    <location>
        <begin position="95"/>
        <end position="117"/>
    </location>
</feature>
<dbReference type="KEGG" id="cgh:CGC50_02960"/>
<protein>
    <recommendedName>
        <fullName evidence="6">O-antigen ligase-related domain-containing protein</fullName>
    </recommendedName>
</protein>
<dbReference type="InterPro" id="IPR051533">
    <property type="entry name" value="WaaL-like"/>
</dbReference>
<evidence type="ECO:0000256" key="5">
    <source>
        <dbReference type="SAM" id="Phobius"/>
    </source>
</evidence>
<feature type="transmembrane region" description="Helical" evidence="5">
    <location>
        <begin position="246"/>
        <end position="263"/>
    </location>
</feature>
<dbReference type="AlphaFoldDB" id="A0A250FM89"/>
<evidence type="ECO:0000259" key="6">
    <source>
        <dbReference type="Pfam" id="PF04932"/>
    </source>
</evidence>
<keyword evidence="4 5" id="KW-0472">Membrane</keyword>
<feature type="transmembrane region" description="Helical" evidence="5">
    <location>
        <begin position="71"/>
        <end position="89"/>
    </location>
</feature>
<feature type="transmembrane region" description="Helical" evidence="5">
    <location>
        <begin position="12"/>
        <end position="37"/>
    </location>
</feature>
<evidence type="ECO:0000256" key="2">
    <source>
        <dbReference type="ARBA" id="ARBA00022692"/>
    </source>
</evidence>
<feature type="transmembrane region" description="Helical" evidence="5">
    <location>
        <begin position="225"/>
        <end position="241"/>
    </location>
</feature>
<feature type="transmembrane region" description="Helical" evidence="5">
    <location>
        <begin position="43"/>
        <end position="59"/>
    </location>
</feature>
<dbReference type="InterPro" id="IPR007016">
    <property type="entry name" value="O-antigen_ligase-rel_domated"/>
</dbReference>
<organism evidence="7 8">
    <name type="scientific">Capnocytophaga gingivalis</name>
    <dbReference type="NCBI Taxonomy" id="1017"/>
    <lineage>
        <taxon>Bacteria</taxon>
        <taxon>Pseudomonadati</taxon>
        <taxon>Bacteroidota</taxon>
        <taxon>Flavobacteriia</taxon>
        <taxon>Flavobacteriales</taxon>
        <taxon>Flavobacteriaceae</taxon>
        <taxon>Capnocytophaga</taxon>
    </lineage>
</organism>
<feature type="transmembrane region" description="Helical" evidence="5">
    <location>
        <begin position="202"/>
        <end position="219"/>
    </location>
</feature>
<proteinExistence type="predicted"/>
<comment type="subcellular location">
    <subcellularLocation>
        <location evidence="1">Membrane</location>
        <topology evidence="1">Multi-pass membrane protein</topology>
    </subcellularLocation>
</comment>
<feature type="transmembrane region" description="Helical" evidence="5">
    <location>
        <begin position="172"/>
        <end position="190"/>
    </location>
</feature>